<dbReference type="EMBL" id="AZMM01018757">
    <property type="protein sequence ID" value="ETJ17545.1"/>
    <property type="molecule type" value="Genomic_DNA"/>
</dbReference>
<feature type="domain" description="Exonuclease" evidence="4">
    <location>
        <begin position="135"/>
        <end position="293"/>
    </location>
</feature>
<evidence type="ECO:0000256" key="1">
    <source>
        <dbReference type="ARBA" id="ARBA00022722"/>
    </source>
</evidence>
<dbReference type="PANTHER" id="PTHR30231">
    <property type="entry name" value="DNA POLYMERASE III SUBUNIT EPSILON"/>
    <property type="match status" value="1"/>
</dbReference>
<accession>W1WK96</accession>
<dbReference type="InterPro" id="IPR036397">
    <property type="entry name" value="RNaseH_sf"/>
</dbReference>
<name>W1WK96_9ZZZZ</name>
<evidence type="ECO:0000259" key="4">
    <source>
        <dbReference type="SMART" id="SM00479"/>
    </source>
</evidence>
<dbReference type="Pfam" id="PF00929">
    <property type="entry name" value="RNase_T"/>
    <property type="match status" value="1"/>
</dbReference>
<organism evidence="5">
    <name type="scientific">human gut metagenome</name>
    <dbReference type="NCBI Taxonomy" id="408170"/>
    <lineage>
        <taxon>unclassified sequences</taxon>
        <taxon>metagenomes</taxon>
        <taxon>organismal metagenomes</taxon>
    </lineage>
</organism>
<dbReference type="PANTHER" id="PTHR30231:SF4">
    <property type="entry name" value="PROTEIN NEN2"/>
    <property type="match status" value="1"/>
</dbReference>
<dbReference type="SUPFAM" id="SSF53098">
    <property type="entry name" value="Ribonuclease H-like"/>
    <property type="match status" value="1"/>
</dbReference>
<evidence type="ECO:0000256" key="3">
    <source>
        <dbReference type="ARBA" id="ARBA00022839"/>
    </source>
</evidence>
<dbReference type="GO" id="GO:0008408">
    <property type="term" value="F:3'-5' exonuclease activity"/>
    <property type="evidence" value="ECO:0007669"/>
    <property type="project" value="TreeGrafter"/>
</dbReference>
<protein>
    <recommendedName>
        <fullName evidence="4">Exonuclease domain-containing protein</fullName>
    </recommendedName>
</protein>
<keyword evidence="2" id="KW-0378">Hydrolase</keyword>
<dbReference type="CDD" id="cd06127">
    <property type="entry name" value="DEDDh"/>
    <property type="match status" value="1"/>
</dbReference>
<dbReference type="InterPro" id="IPR013520">
    <property type="entry name" value="Ribonucl_H"/>
</dbReference>
<dbReference type="SMART" id="SM00479">
    <property type="entry name" value="EXOIII"/>
    <property type="match status" value="1"/>
</dbReference>
<gene>
    <name evidence="5" type="ORF">Q604_UNBC18757G0002</name>
</gene>
<comment type="caution">
    <text evidence="5">The sequence shown here is derived from an EMBL/GenBank/DDBJ whole genome shotgun (WGS) entry which is preliminary data.</text>
</comment>
<sequence length="308" mass="37504">MTRKINFINIYPSEREKYPNWYSKTELKKMKLMPKINVKPVALVNRKHYDSYYLYDIEKTTEFKLNNKQKNELKRRRKLNKEKRTCRVCKKVMQEKDRYYDQREECFLDYICKNCYDKIYKQHQEEYINNLMNENITCLDVETTGLDSDDEILQISAINSKGEILINEFCRPEFKTAWEEATWIHGITPEQVKECKSYVFYKDKVQKLIDEADVIVGYNVYFDLDFLKCNYEGKKIVDVMNIFAYVYGEWSNYYKNYKWQNLINCASYYNYEFESHNSLDDACATWYCYPRASFDYNFNIYDYIGREK</sequence>
<keyword evidence="3" id="KW-0269">Exonuclease</keyword>
<reference evidence="5" key="1">
    <citation type="submission" date="2013-12" db="EMBL/GenBank/DDBJ databases">
        <title>A Varibaculum cambriense genome reconstructed from a premature infant gut community with otherwise low bacterial novelty that shifts toward anaerobic metabolism during the third week of life.</title>
        <authorList>
            <person name="Brown C.T."/>
            <person name="Sharon I."/>
            <person name="Thomas B.C."/>
            <person name="Castelle C.J."/>
            <person name="Morowitz M.J."/>
            <person name="Banfield J.F."/>
        </authorList>
    </citation>
    <scope>NUCLEOTIDE SEQUENCE</scope>
</reference>
<evidence type="ECO:0000313" key="5">
    <source>
        <dbReference type="EMBL" id="ETJ17545.1"/>
    </source>
</evidence>
<dbReference type="GO" id="GO:0003676">
    <property type="term" value="F:nucleic acid binding"/>
    <property type="evidence" value="ECO:0007669"/>
    <property type="project" value="InterPro"/>
</dbReference>
<evidence type="ECO:0000256" key="2">
    <source>
        <dbReference type="ARBA" id="ARBA00022801"/>
    </source>
</evidence>
<dbReference type="Gene3D" id="3.30.420.10">
    <property type="entry name" value="Ribonuclease H-like superfamily/Ribonuclease H"/>
    <property type="match status" value="1"/>
</dbReference>
<proteinExistence type="predicted"/>
<keyword evidence="1" id="KW-0540">Nuclease</keyword>
<dbReference type="AlphaFoldDB" id="W1WK96"/>
<dbReference type="InterPro" id="IPR012337">
    <property type="entry name" value="RNaseH-like_sf"/>
</dbReference>